<dbReference type="PANTHER" id="PTHR21446">
    <property type="entry name" value="DUF3504 DOMAIN-CONTAINING PROTEIN"/>
    <property type="match status" value="1"/>
</dbReference>
<feature type="compositionally biased region" description="Polar residues" evidence="6">
    <location>
        <begin position="920"/>
        <end position="932"/>
    </location>
</feature>
<dbReference type="PROSITE" id="PS00028">
    <property type="entry name" value="ZINC_FINGER_C2H2_1"/>
    <property type="match status" value="3"/>
</dbReference>
<reference evidence="8 9" key="1">
    <citation type="journal article" date="2023" name="Sci. Data">
        <title>Genome assembly of the Korean intertidal mud-creeper Batillaria attramentaria.</title>
        <authorList>
            <person name="Patra A.K."/>
            <person name="Ho P.T."/>
            <person name="Jun S."/>
            <person name="Lee S.J."/>
            <person name="Kim Y."/>
            <person name="Won Y.J."/>
        </authorList>
    </citation>
    <scope>NUCLEOTIDE SEQUENCE [LARGE SCALE GENOMIC DNA]</scope>
    <source>
        <strain evidence="8">Wonlab-2016</strain>
    </source>
</reference>
<keyword evidence="1" id="KW-0479">Metal-binding</keyword>
<dbReference type="EMBL" id="JACVVK020000409">
    <property type="protein sequence ID" value="KAK7475336.1"/>
    <property type="molecule type" value="Genomic_DNA"/>
</dbReference>
<proteinExistence type="predicted"/>
<dbReference type="GO" id="GO:0008270">
    <property type="term" value="F:zinc ion binding"/>
    <property type="evidence" value="ECO:0007669"/>
    <property type="project" value="UniProtKB-KW"/>
</dbReference>
<evidence type="ECO:0000256" key="3">
    <source>
        <dbReference type="ARBA" id="ARBA00022771"/>
    </source>
</evidence>
<feature type="region of interest" description="Disordered" evidence="6">
    <location>
        <begin position="843"/>
        <end position="957"/>
    </location>
</feature>
<dbReference type="Proteomes" id="UP001519460">
    <property type="component" value="Unassembled WGS sequence"/>
</dbReference>
<feature type="compositionally biased region" description="Polar residues" evidence="6">
    <location>
        <begin position="217"/>
        <end position="231"/>
    </location>
</feature>
<evidence type="ECO:0000256" key="1">
    <source>
        <dbReference type="ARBA" id="ARBA00022723"/>
    </source>
</evidence>
<gene>
    <name evidence="8" type="ORF">BaRGS_00033412</name>
</gene>
<keyword evidence="9" id="KW-1185">Reference proteome</keyword>
<dbReference type="SMART" id="SM00355">
    <property type="entry name" value="ZnF_C2H2"/>
    <property type="match status" value="4"/>
</dbReference>
<dbReference type="InterPro" id="IPR036236">
    <property type="entry name" value="Znf_C2H2_sf"/>
</dbReference>
<feature type="region of interest" description="Disordered" evidence="6">
    <location>
        <begin position="12"/>
        <end position="35"/>
    </location>
</feature>
<feature type="domain" description="C2H2-type" evidence="7">
    <location>
        <begin position="1323"/>
        <end position="1349"/>
    </location>
</feature>
<dbReference type="InterPro" id="IPR013087">
    <property type="entry name" value="Znf_C2H2_type"/>
</dbReference>
<evidence type="ECO:0000256" key="2">
    <source>
        <dbReference type="ARBA" id="ARBA00022737"/>
    </source>
</evidence>
<name>A0ABD0JKX6_9CAEN</name>
<feature type="compositionally biased region" description="Basic residues" evidence="6">
    <location>
        <begin position="858"/>
        <end position="879"/>
    </location>
</feature>
<feature type="region of interest" description="Disordered" evidence="6">
    <location>
        <begin position="1260"/>
        <end position="1294"/>
    </location>
</feature>
<dbReference type="GO" id="GO:0032502">
    <property type="term" value="P:developmental process"/>
    <property type="evidence" value="ECO:0007669"/>
    <property type="project" value="UniProtKB-ARBA"/>
</dbReference>
<evidence type="ECO:0000256" key="6">
    <source>
        <dbReference type="SAM" id="MobiDB-lite"/>
    </source>
</evidence>
<feature type="region of interest" description="Disordered" evidence="6">
    <location>
        <begin position="202"/>
        <end position="231"/>
    </location>
</feature>
<feature type="domain" description="C2H2-type" evidence="7">
    <location>
        <begin position="146"/>
        <end position="173"/>
    </location>
</feature>
<comment type="caution">
    <text evidence="8">The sequence shown here is derived from an EMBL/GenBank/DDBJ whole genome shotgun (WGS) entry which is preliminary data.</text>
</comment>
<feature type="compositionally biased region" description="Polar residues" evidence="6">
    <location>
        <begin position="891"/>
        <end position="911"/>
    </location>
</feature>
<feature type="region of interest" description="Disordered" evidence="6">
    <location>
        <begin position="93"/>
        <end position="112"/>
    </location>
</feature>
<dbReference type="InterPro" id="IPR052787">
    <property type="entry name" value="MAVS"/>
</dbReference>
<feature type="compositionally biased region" description="Polar residues" evidence="6">
    <location>
        <begin position="1219"/>
        <end position="1234"/>
    </location>
</feature>
<evidence type="ECO:0000313" key="8">
    <source>
        <dbReference type="EMBL" id="KAK7475336.1"/>
    </source>
</evidence>
<keyword evidence="4" id="KW-0862">Zinc</keyword>
<evidence type="ECO:0000259" key="7">
    <source>
        <dbReference type="PROSITE" id="PS50157"/>
    </source>
</evidence>
<feature type="compositionally biased region" description="Polar residues" evidence="6">
    <location>
        <begin position="939"/>
        <end position="951"/>
    </location>
</feature>
<evidence type="ECO:0000256" key="4">
    <source>
        <dbReference type="ARBA" id="ARBA00022833"/>
    </source>
</evidence>
<dbReference type="SUPFAM" id="SSF57667">
    <property type="entry name" value="beta-beta-alpha zinc fingers"/>
    <property type="match status" value="2"/>
</dbReference>
<sequence length="1349" mass="143809">FKTSSALRWHSRGHFGQAHMKSHPMPEEVKAEASEPKPQIYTVQIIEAPATGDHSYMCPGAVFPATQHIIIQASEAQGYGGFGLQSVTIPQPKQVAESTDTDVKLESGDGSNSKKRYKCWECSAEFSIPSHLTRHAKNKHSVDRPYQCPDCPAAFRRPSDLKRHIRNHTGQNPYLCPQCPAAFTAMSSLKKEKHTILNPFKMNKEHGAPWTPKKTLESTTGEENASTLRSNKSSKQLFRDFLQFKGLPTDFENFSVPQLDKMLCRFFAEVRTHKGTFYKTNSLRSIRCGLSRYLRSLHGSDDRDILHGHEFAVSRSVFKSVLKENRKIGMDEVVHHGEISQADLKKLYESPYFDPNTPLGLANRVQFEVRLYFCFDSAAMLTMTTSALSIGLDAQSGHKCVFLNPDDAGKTNRQSRSPGAVMVGNGTDNCPVKCFEKYLSHLHPQCEYLWQRPVTSKVLAADKSWYSAVRIGRNTLAKFMSRLSLSCRLSKKYTNHSIRCLRSSLSQKMPSLADILCLQDKHEGDAPTRSDQMTFTTSIPVLTISNLSTQPVSCQFLQVLSSDSSVQSAQVQLHSLVPGLTLATTPATNPAATPIIVPASVPATMPAGTTTPSVESVSTPSAIMPAAVTSSTTSPGVTPASLFATAPAIIPATMSSSSSATLPGGIPAISFAITPASIPTTASASSSVTLPGIMSATSFATTPATIPTTASVISPTTLPGVIPTSSFSATPGIPSATTAVPAIACAKVGVTLPASIDAKTAANTAPTTPATTLTVRSAITPTAVIPAAIPTAAPATAHAATPATAHAAMPANALAPIPAMPALPVTTTASILSALLTTTPAVQLQSATPGKQPPTGRSWRRKSCWTKKRTTLRGIRKSSRGASSVKRLAQGSATSSCLQKSLPSTTISDGAQNAHPLEVSDTSHSLPPTDSQVAADANTGPSTAAQRCSQPRKNDYKFNEKAPGISALKQLLSESAESSIRFSGDVLAHWKKIGLDLGAETDEEIAKILMESYLDAQYINSVSGSPVIVSIEQGDPDNSDISSEELPSKRAKVDEAQPQIHLLRIKSETSDDVQLLSCVANSDEVAEDHGGMYVGVGLSNKLEPPEDSKNNVDIFSLLSNTGELNSQTVAADFSLDDGGRPFISVVRAPFASIVNVGGQCGREPSADSLHTVQPSVTVSESKVKRYTLFDTASRCSGQMSWLEERMDVPDLSVYAQVPGGTSSLPDQIENSTTGRKTHTPADSGKILSQIANASFTGVTIYTTQPSSPSQRSQRKEAPLPRANENSQEKGKNVLLNESVGESFKGKGGLGGHASNVLPTAASFVCGECSKSFTRPGHLLSHMQAHGPRN</sequence>
<keyword evidence="2" id="KW-0677">Repeat</keyword>
<dbReference type="PANTHER" id="PTHR21446:SF6">
    <property type="entry name" value="MITOCHONDRIAL ANTIVIRAL-SIGNALING PROTEIN"/>
    <property type="match status" value="1"/>
</dbReference>
<dbReference type="Pfam" id="PF00096">
    <property type="entry name" value="zf-C2H2"/>
    <property type="match status" value="2"/>
</dbReference>
<feature type="region of interest" description="Disordered" evidence="6">
    <location>
        <begin position="1217"/>
        <end position="1243"/>
    </location>
</feature>
<accession>A0ABD0JKX6</accession>
<evidence type="ECO:0000256" key="5">
    <source>
        <dbReference type="PROSITE-ProRule" id="PRU00042"/>
    </source>
</evidence>
<feature type="compositionally biased region" description="Basic and acidic residues" evidence="6">
    <location>
        <begin position="24"/>
        <end position="35"/>
    </location>
</feature>
<dbReference type="FunFam" id="3.30.160.60:FF:000202">
    <property type="entry name" value="Zinc finger protein 574"/>
    <property type="match status" value="1"/>
</dbReference>
<feature type="non-terminal residue" evidence="8">
    <location>
        <position position="1"/>
    </location>
</feature>
<organism evidence="8 9">
    <name type="scientific">Batillaria attramentaria</name>
    <dbReference type="NCBI Taxonomy" id="370345"/>
    <lineage>
        <taxon>Eukaryota</taxon>
        <taxon>Metazoa</taxon>
        <taxon>Spiralia</taxon>
        <taxon>Lophotrochozoa</taxon>
        <taxon>Mollusca</taxon>
        <taxon>Gastropoda</taxon>
        <taxon>Caenogastropoda</taxon>
        <taxon>Sorbeoconcha</taxon>
        <taxon>Cerithioidea</taxon>
        <taxon>Batillariidae</taxon>
        <taxon>Batillaria</taxon>
    </lineage>
</organism>
<dbReference type="PROSITE" id="PS50157">
    <property type="entry name" value="ZINC_FINGER_C2H2_2"/>
    <property type="match status" value="3"/>
</dbReference>
<evidence type="ECO:0000313" key="9">
    <source>
        <dbReference type="Proteomes" id="UP001519460"/>
    </source>
</evidence>
<protein>
    <recommendedName>
        <fullName evidence="7">C2H2-type domain-containing protein</fullName>
    </recommendedName>
</protein>
<feature type="domain" description="C2H2-type" evidence="7">
    <location>
        <begin position="117"/>
        <end position="145"/>
    </location>
</feature>
<keyword evidence="3 5" id="KW-0863">Zinc-finger</keyword>
<feature type="region of interest" description="Disordered" evidence="6">
    <location>
        <begin position="1033"/>
        <end position="1053"/>
    </location>
</feature>
<dbReference type="Gene3D" id="3.30.160.60">
    <property type="entry name" value="Classic Zinc Finger"/>
    <property type="match status" value="4"/>
</dbReference>